<dbReference type="InterPro" id="IPR022000">
    <property type="entry name" value="Min27-like_integrase_DNA_bind"/>
</dbReference>
<evidence type="ECO:0000259" key="5">
    <source>
        <dbReference type="PROSITE" id="PS51898"/>
    </source>
</evidence>
<name>A0A2T1E5I7_9CYAN</name>
<accession>A0A2T1E5I7</accession>
<keyword evidence="4" id="KW-0233">DNA recombination</keyword>
<reference evidence="7" key="1">
    <citation type="submission" date="2018-02" db="EMBL/GenBank/DDBJ databases">
        <authorList>
            <person name="Moore K."/>
            <person name="Momper L."/>
        </authorList>
    </citation>
    <scope>NUCLEOTIDE SEQUENCE [LARGE SCALE GENOMIC DNA]</scope>
    <source>
        <strain evidence="7">ULC18</strain>
    </source>
</reference>
<dbReference type="Proteomes" id="UP000239576">
    <property type="component" value="Unassembled WGS sequence"/>
</dbReference>
<dbReference type="GO" id="GO:0003677">
    <property type="term" value="F:DNA binding"/>
    <property type="evidence" value="ECO:0007669"/>
    <property type="project" value="UniProtKB-KW"/>
</dbReference>
<keyword evidence="2" id="KW-0229">DNA integration</keyword>
<evidence type="ECO:0000256" key="4">
    <source>
        <dbReference type="ARBA" id="ARBA00023172"/>
    </source>
</evidence>
<dbReference type="AlphaFoldDB" id="A0A2T1E5I7"/>
<dbReference type="InterPro" id="IPR010998">
    <property type="entry name" value="Integrase_recombinase_N"/>
</dbReference>
<dbReference type="OrthoDB" id="530235at2"/>
<evidence type="ECO:0000256" key="2">
    <source>
        <dbReference type="ARBA" id="ARBA00022908"/>
    </source>
</evidence>
<dbReference type="PROSITE" id="PS51898">
    <property type="entry name" value="TYR_RECOMBINASE"/>
    <property type="match status" value="1"/>
</dbReference>
<dbReference type="PANTHER" id="PTHR30629:SF2">
    <property type="entry name" value="PROPHAGE INTEGRASE INTS-RELATED"/>
    <property type="match status" value="1"/>
</dbReference>
<evidence type="ECO:0000256" key="3">
    <source>
        <dbReference type="ARBA" id="ARBA00023125"/>
    </source>
</evidence>
<dbReference type="InterPro" id="IPR011010">
    <property type="entry name" value="DNA_brk_join_enz"/>
</dbReference>
<comment type="caution">
    <text evidence="6">The sequence shown here is derived from an EMBL/GenBank/DDBJ whole genome shotgun (WGS) entry which is preliminary data.</text>
</comment>
<dbReference type="InterPro" id="IPR050808">
    <property type="entry name" value="Phage_Integrase"/>
</dbReference>
<dbReference type="InterPro" id="IPR013762">
    <property type="entry name" value="Integrase-like_cat_sf"/>
</dbReference>
<comment type="similarity">
    <text evidence="1">Belongs to the 'phage' integrase family.</text>
</comment>
<reference evidence="6 7" key="2">
    <citation type="submission" date="2018-03" db="EMBL/GenBank/DDBJ databases">
        <title>The ancient ancestry and fast evolution of plastids.</title>
        <authorList>
            <person name="Moore K.R."/>
            <person name="Magnabosco C."/>
            <person name="Momper L."/>
            <person name="Gold D.A."/>
            <person name="Bosak T."/>
            <person name="Fournier G.P."/>
        </authorList>
    </citation>
    <scope>NUCLEOTIDE SEQUENCE [LARGE SCALE GENOMIC DNA]</scope>
    <source>
        <strain evidence="6 7">ULC18</strain>
    </source>
</reference>
<evidence type="ECO:0000256" key="1">
    <source>
        <dbReference type="ARBA" id="ARBA00008857"/>
    </source>
</evidence>
<feature type="domain" description="Tyr recombinase" evidence="5">
    <location>
        <begin position="202"/>
        <end position="346"/>
    </location>
</feature>
<sequence length="346" mass="39906">MRSGYRSPNRSCTNFMKRKRVHIEVRNGWLKLRWSHQGRRYDLALGLPDGALNRKIAERKATEIEIDITTATFDATLNKYRPEQPSQPSGLSVAGLFQKFMRHKASEVYPQTLIKYDATLRRLREFFKEGAAAAVTLEQAEAFRAWFAARINPSTQQPNSPTTVKERITLIAACWDWAIEESLLPTNPWQALARRIKVRKTQAPKPFNPQEIAQIIQGFRTDRYYAYYADYVEFMLGTGCRPGEAIALKWKHVADDCSSVWIGEAYYRGMRKETKNTKTGTVLLSQSLKRLFLKRKPNNPMPEDLVFPAPKGGHIHDQDFRNRAWKTVRSYALTESRKCDDSRLVS</sequence>
<organism evidence="6 7">
    <name type="scientific">Stenomitos frigidus ULC18</name>
    <dbReference type="NCBI Taxonomy" id="2107698"/>
    <lineage>
        <taxon>Bacteria</taxon>
        <taxon>Bacillati</taxon>
        <taxon>Cyanobacteriota</taxon>
        <taxon>Cyanophyceae</taxon>
        <taxon>Leptolyngbyales</taxon>
        <taxon>Leptolyngbyaceae</taxon>
        <taxon>Stenomitos</taxon>
    </lineage>
</organism>
<dbReference type="PANTHER" id="PTHR30629">
    <property type="entry name" value="PROPHAGE INTEGRASE"/>
    <property type="match status" value="1"/>
</dbReference>
<dbReference type="Pfam" id="PF13102">
    <property type="entry name" value="Phage_int_SAM_5"/>
    <property type="match status" value="1"/>
</dbReference>
<dbReference type="InterPro" id="IPR002104">
    <property type="entry name" value="Integrase_catalytic"/>
</dbReference>
<dbReference type="InterPro" id="IPR025269">
    <property type="entry name" value="SAM-like_dom"/>
</dbReference>
<evidence type="ECO:0000313" key="7">
    <source>
        <dbReference type="Proteomes" id="UP000239576"/>
    </source>
</evidence>
<evidence type="ECO:0000313" key="6">
    <source>
        <dbReference type="EMBL" id="PSB27996.1"/>
    </source>
</evidence>
<dbReference type="Gene3D" id="1.10.443.10">
    <property type="entry name" value="Intergrase catalytic core"/>
    <property type="match status" value="1"/>
</dbReference>
<gene>
    <name evidence="6" type="ORF">C7B82_14140</name>
</gene>
<dbReference type="Pfam" id="PF12167">
    <property type="entry name" value="Arm-DNA-bind_2"/>
    <property type="match status" value="1"/>
</dbReference>
<dbReference type="GO" id="GO:0015074">
    <property type="term" value="P:DNA integration"/>
    <property type="evidence" value="ECO:0007669"/>
    <property type="project" value="UniProtKB-KW"/>
</dbReference>
<keyword evidence="7" id="KW-1185">Reference proteome</keyword>
<protein>
    <submittedName>
        <fullName evidence="6">Site-specific integrase</fullName>
    </submittedName>
</protein>
<keyword evidence="3" id="KW-0238">DNA-binding</keyword>
<dbReference type="EMBL" id="PVWK01000083">
    <property type="protein sequence ID" value="PSB27996.1"/>
    <property type="molecule type" value="Genomic_DNA"/>
</dbReference>
<dbReference type="SUPFAM" id="SSF56349">
    <property type="entry name" value="DNA breaking-rejoining enzymes"/>
    <property type="match status" value="1"/>
</dbReference>
<dbReference type="GO" id="GO:0006310">
    <property type="term" value="P:DNA recombination"/>
    <property type="evidence" value="ECO:0007669"/>
    <property type="project" value="UniProtKB-KW"/>
</dbReference>
<dbReference type="Gene3D" id="1.10.150.130">
    <property type="match status" value="1"/>
</dbReference>
<dbReference type="Pfam" id="PF00589">
    <property type="entry name" value="Phage_integrase"/>
    <property type="match status" value="1"/>
</dbReference>
<proteinExistence type="inferred from homology"/>